<evidence type="ECO:0000256" key="4">
    <source>
        <dbReference type="ARBA" id="ARBA00022989"/>
    </source>
</evidence>
<dbReference type="AlphaFoldDB" id="A0A9W9CAV2"/>
<dbReference type="InterPro" id="IPR036259">
    <property type="entry name" value="MFS_trans_sf"/>
</dbReference>
<dbReference type="SUPFAM" id="SSF103473">
    <property type="entry name" value="MFS general substrate transporter"/>
    <property type="match status" value="1"/>
</dbReference>
<accession>A0A9W9CAV2</accession>
<dbReference type="EMBL" id="JAPEUX010000004">
    <property type="protein sequence ID" value="KAJ4353270.1"/>
    <property type="molecule type" value="Genomic_DNA"/>
</dbReference>
<keyword evidence="3 6" id="KW-0812">Transmembrane</keyword>
<feature type="transmembrane region" description="Helical" evidence="6">
    <location>
        <begin position="418"/>
        <end position="438"/>
    </location>
</feature>
<feature type="transmembrane region" description="Helical" evidence="6">
    <location>
        <begin position="132"/>
        <end position="155"/>
    </location>
</feature>
<feature type="transmembrane region" description="Helical" evidence="6">
    <location>
        <begin position="102"/>
        <end position="125"/>
    </location>
</feature>
<comment type="subcellular location">
    <subcellularLocation>
        <location evidence="1">Membrane</location>
        <topology evidence="1">Multi-pass membrane protein</topology>
    </subcellularLocation>
</comment>
<keyword evidence="4 6" id="KW-1133">Transmembrane helix</keyword>
<name>A0A9W9CAV2_9PLEO</name>
<feature type="transmembrane region" description="Helical" evidence="6">
    <location>
        <begin position="329"/>
        <end position="350"/>
    </location>
</feature>
<dbReference type="GO" id="GO:0016020">
    <property type="term" value="C:membrane"/>
    <property type="evidence" value="ECO:0007669"/>
    <property type="project" value="UniProtKB-SubCell"/>
</dbReference>
<protein>
    <recommendedName>
        <fullName evidence="9">Allantoate permease</fullName>
    </recommendedName>
</protein>
<dbReference type="RefSeq" id="XP_056071044.1">
    <property type="nucleotide sequence ID" value="XM_056213777.1"/>
</dbReference>
<dbReference type="Pfam" id="PF07690">
    <property type="entry name" value="MFS_1"/>
    <property type="match status" value="1"/>
</dbReference>
<evidence type="ECO:0000256" key="2">
    <source>
        <dbReference type="ARBA" id="ARBA00022448"/>
    </source>
</evidence>
<evidence type="ECO:0000256" key="5">
    <source>
        <dbReference type="ARBA" id="ARBA00023136"/>
    </source>
</evidence>
<evidence type="ECO:0000256" key="3">
    <source>
        <dbReference type="ARBA" id="ARBA00022692"/>
    </source>
</evidence>
<feature type="transmembrane region" description="Helical" evidence="6">
    <location>
        <begin position="223"/>
        <end position="244"/>
    </location>
</feature>
<keyword evidence="8" id="KW-1185">Reference proteome</keyword>
<dbReference type="PANTHER" id="PTHR43791">
    <property type="entry name" value="PERMEASE-RELATED"/>
    <property type="match status" value="1"/>
</dbReference>
<dbReference type="Gene3D" id="1.20.1250.20">
    <property type="entry name" value="MFS general substrate transporter like domains"/>
    <property type="match status" value="2"/>
</dbReference>
<sequence length="510" mass="55761">MSITDGKQDVETMASPTQEIAGSTEKIVDTRNIDQAALFLAQAEGYESLTAKQEQRLKRKIDWIMIPMLFVTATLGAVDKVALSTAAIYGLQEDNGLHGQQYSWLGSILSLGALVGMFPSSYLIHKFPAAKYLCTCSMAWSAMALLMPACSSWSGLMALRFLMGAAEAIIVPGISLIIAGWYKKSEQPPRNAFVFAAMSSVVNGFLSWAVGHISDDSPLAKWQYLYLIVGSISMTWSIFAFIFLPDTPMNAFFLTQQEKVFWVQRLAGNKTGIVNNVWKWDQVLEAVIDPKTWLIFFFNIAINIPNGGLTTFNGIIIKNLGFTSVQSSLLAMPTGVMSTLASVGFSFLAAKWNDRRCLVTMIACVIPIVGTGVLYGVSRSNVPAQMVGLYLCYTYFGPYCVGISLAQANTAGHTKKNVQFAILYIGYAVGNLIGPQTFRANQAPAYTGGVVAMLVCYCVCIGLMCAYWFYCVVLNRKLVSAAPVVEVDGTVVENFSDLTDFKQEGFKYTT</sequence>
<proteinExistence type="predicted"/>
<dbReference type="PANTHER" id="PTHR43791:SF41">
    <property type="entry name" value="MAJOR FACILITATOR SUPERFAMILY (MFS) PROFILE DOMAIN-CONTAINING PROTEIN"/>
    <property type="match status" value="1"/>
</dbReference>
<comment type="caution">
    <text evidence="7">The sequence shown here is derived from an EMBL/GenBank/DDBJ whole genome shotgun (WGS) entry which is preliminary data.</text>
</comment>
<evidence type="ECO:0000256" key="6">
    <source>
        <dbReference type="SAM" id="Phobius"/>
    </source>
</evidence>
<dbReference type="GO" id="GO:0022857">
    <property type="term" value="F:transmembrane transporter activity"/>
    <property type="evidence" value="ECO:0007669"/>
    <property type="project" value="InterPro"/>
</dbReference>
<keyword evidence="2" id="KW-0813">Transport</keyword>
<organism evidence="7 8">
    <name type="scientific">Didymosphaeria variabile</name>
    <dbReference type="NCBI Taxonomy" id="1932322"/>
    <lineage>
        <taxon>Eukaryota</taxon>
        <taxon>Fungi</taxon>
        <taxon>Dikarya</taxon>
        <taxon>Ascomycota</taxon>
        <taxon>Pezizomycotina</taxon>
        <taxon>Dothideomycetes</taxon>
        <taxon>Pleosporomycetidae</taxon>
        <taxon>Pleosporales</taxon>
        <taxon>Massarineae</taxon>
        <taxon>Didymosphaeriaceae</taxon>
        <taxon>Didymosphaeria</taxon>
    </lineage>
</organism>
<reference evidence="7" key="1">
    <citation type="submission" date="2022-10" db="EMBL/GenBank/DDBJ databases">
        <title>Tapping the CABI collections for fungal endophytes: first genome assemblies for Collariella, Neodidymelliopsis, Ascochyta clinopodiicola, Didymella pomorum, Didymosphaeria variabile, Neocosmospora piperis and Neocucurbitaria cava.</title>
        <authorList>
            <person name="Hill R."/>
        </authorList>
    </citation>
    <scope>NUCLEOTIDE SEQUENCE</scope>
    <source>
        <strain evidence="7">IMI 356815</strain>
    </source>
</reference>
<feature type="transmembrane region" description="Helical" evidence="6">
    <location>
        <begin position="450"/>
        <end position="470"/>
    </location>
</feature>
<evidence type="ECO:0008006" key="9">
    <source>
        <dbReference type="Google" id="ProtNLM"/>
    </source>
</evidence>
<evidence type="ECO:0000313" key="8">
    <source>
        <dbReference type="Proteomes" id="UP001140513"/>
    </source>
</evidence>
<feature type="transmembrane region" description="Helical" evidence="6">
    <location>
        <begin position="387"/>
        <end position="406"/>
    </location>
</feature>
<dbReference type="Proteomes" id="UP001140513">
    <property type="component" value="Unassembled WGS sequence"/>
</dbReference>
<feature type="transmembrane region" description="Helical" evidence="6">
    <location>
        <begin position="193"/>
        <end position="211"/>
    </location>
</feature>
<feature type="transmembrane region" description="Helical" evidence="6">
    <location>
        <begin position="63"/>
        <end position="90"/>
    </location>
</feature>
<dbReference type="GeneID" id="80908527"/>
<dbReference type="OrthoDB" id="6730379at2759"/>
<feature type="transmembrane region" description="Helical" evidence="6">
    <location>
        <begin position="293"/>
        <end position="317"/>
    </location>
</feature>
<feature type="transmembrane region" description="Helical" evidence="6">
    <location>
        <begin position="161"/>
        <end position="181"/>
    </location>
</feature>
<keyword evidence="5 6" id="KW-0472">Membrane</keyword>
<dbReference type="InterPro" id="IPR011701">
    <property type="entry name" value="MFS"/>
</dbReference>
<gene>
    <name evidence="7" type="ORF">N0V89_004997</name>
</gene>
<feature type="transmembrane region" description="Helical" evidence="6">
    <location>
        <begin position="357"/>
        <end position="375"/>
    </location>
</feature>
<evidence type="ECO:0000313" key="7">
    <source>
        <dbReference type="EMBL" id="KAJ4353270.1"/>
    </source>
</evidence>
<evidence type="ECO:0000256" key="1">
    <source>
        <dbReference type="ARBA" id="ARBA00004141"/>
    </source>
</evidence>